<sequence length="116" mass="12612">MAMCFKLGDNMFSALHLLRSYNQYLGPLQGSGDAGVEGRIPGVLESPTDNSGNGNPFLATPLVSPSLLLPPPPTYHHYSPTVHLQFRQPDIKNGENVMYKVSRKGGISFTSRHDAS</sequence>
<gene>
    <name evidence="1" type="ORF">NTJ_14682</name>
</gene>
<evidence type="ECO:0000313" key="1">
    <source>
        <dbReference type="EMBL" id="BET01864.1"/>
    </source>
</evidence>
<organism evidence="1 2">
    <name type="scientific">Nesidiocoris tenuis</name>
    <dbReference type="NCBI Taxonomy" id="355587"/>
    <lineage>
        <taxon>Eukaryota</taxon>
        <taxon>Metazoa</taxon>
        <taxon>Ecdysozoa</taxon>
        <taxon>Arthropoda</taxon>
        <taxon>Hexapoda</taxon>
        <taxon>Insecta</taxon>
        <taxon>Pterygota</taxon>
        <taxon>Neoptera</taxon>
        <taxon>Paraneoptera</taxon>
        <taxon>Hemiptera</taxon>
        <taxon>Heteroptera</taxon>
        <taxon>Panheteroptera</taxon>
        <taxon>Cimicomorpha</taxon>
        <taxon>Miridae</taxon>
        <taxon>Dicyphina</taxon>
        <taxon>Nesidiocoris</taxon>
    </lineage>
</organism>
<protein>
    <submittedName>
        <fullName evidence="1">Uncharacterized protein</fullName>
    </submittedName>
</protein>
<name>A0ABN7BBX7_9HEMI</name>
<reference evidence="1 2" key="1">
    <citation type="submission" date="2023-09" db="EMBL/GenBank/DDBJ databases">
        <title>Nesidiocoris tenuis whole genome shotgun sequence.</title>
        <authorList>
            <person name="Shibata T."/>
            <person name="Shimoda M."/>
            <person name="Kobayashi T."/>
            <person name="Uehara T."/>
        </authorList>
    </citation>
    <scope>NUCLEOTIDE SEQUENCE [LARGE SCALE GENOMIC DNA]</scope>
    <source>
        <strain evidence="1 2">Japan</strain>
    </source>
</reference>
<dbReference type="Proteomes" id="UP001307889">
    <property type="component" value="Chromosome 13"/>
</dbReference>
<evidence type="ECO:0000313" key="2">
    <source>
        <dbReference type="Proteomes" id="UP001307889"/>
    </source>
</evidence>
<keyword evidence="2" id="KW-1185">Reference proteome</keyword>
<proteinExistence type="predicted"/>
<dbReference type="EMBL" id="AP028921">
    <property type="protein sequence ID" value="BET01864.1"/>
    <property type="molecule type" value="Genomic_DNA"/>
</dbReference>
<accession>A0ABN7BBX7</accession>